<sequence>MQKNLTYIHRQTPERWEEIERQRQAVYADPGFQTWARQMGVGRLHREQDGRIRAREIMSEWGLNFM</sequence>
<gene>
    <name evidence="1" type="ORF">UFOVP449_46</name>
</gene>
<name>A0A6J5M5X2_9CAUD</name>
<accession>A0A6J5M5X2</accession>
<organism evidence="1">
    <name type="scientific">uncultured Caudovirales phage</name>
    <dbReference type="NCBI Taxonomy" id="2100421"/>
    <lineage>
        <taxon>Viruses</taxon>
        <taxon>Duplodnaviria</taxon>
        <taxon>Heunggongvirae</taxon>
        <taxon>Uroviricota</taxon>
        <taxon>Caudoviricetes</taxon>
        <taxon>Peduoviridae</taxon>
        <taxon>Maltschvirus</taxon>
        <taxon>Maltschvirus maltsch</taxon>
    </lineage>
</organism>
<protein>
    <submittedName>
        <fullName evidence="1">Uncharacterized protein</fullName>
    </submittedName>
</protein>
<evidence type="ECO:0000313" key="1">
    <source>
        <dbReference type="EMBL" id="CAB4142395.1"/>
    </source>
</evidence>
<reference evidence="1" key="1">
    <citation type="submission" date="2020-04" db="EMBL/GenBank/DDBJ databases">
        <authorList>
            <person name="Chiriac C."/>
            <person name="Salcher M."/>
            <person name="Ghai R."/>
            <person name="Kavagutti S V."/>
        </authorList>
    </citation>
    <scope>NUCLEOTIDE SEQUENCE</scope>
</reference>
<dbReference type="EMBL" id="LR796420">
    <property type="protein sequence ID" value="CAB4142395.1"/>
    <property type="molecule type" value="Genomic_DNA"/>
</dbReference>
<proteinExistence type="predicted"/>